<keyword evidence="6" id="KW-0371">Homeobox</keyword>
<name>A0A103D5C4_CYNCS</name>
<evidence type="ECO:0000313" key="6">
    <source>
        <dbReference type="EMBL" id="KVD98097.1"/>
    </source>
</evidence>
<dbReference type="Proteomes" id="UP000243975">
    <property type="component" value="Unassembled WGS sequence"/>
</dbReference>
<organism evidence="6 7">
    <name type="scientific">Cynara cardunculus var. scolymus</name>
    <name type="common">Globe artichoke</name>
    <name type="synonym">Cynara scolymus</name>
    <dbReference type="NCBI Taxonomy" id="59895"/>
    <lineage>
        <taxon>Eukaryota</taxon>
        <taxon>Viridiplantae</taxon>
        <taxon>Streptophyta</taxon>
        <taxon>Embryophyta</taxon>
        <taxon>Tracheophyta</taxon>
        <taxon>Spermatophyta</taxon>
        <taxon>Magnoliopsida</taxon>
        <taxon>eudicotyledons</taxon>
        <taxon>Gunneridae</taxon>
        <taxon>Pentapetalae</taxon>
        <taxon>asterids</taxon>
        <taxon>campanulids</taxon>
        <taxon>Asterales</taxon>
        <taxon>Asteraceae</taxon>
        <taxon>Carduoideae</taxon>
        <taxon>Cardueae</taxon>
        <taxon>Carduinae</taxon>
        <taxon>Cynara</taxon>
    </lineage>
</organism>
<keyword evidence="6" id="KW-0238">DNA-binding</keyword>
<dbReference type="PROSITE" id="PS50090">
    <property type="entry name" value="MYB_LIKE"/>
    <property type="match status" value="1"/>
</dbReference>
<dbReference type="CDD" id="cd00167">
    <property type="entry name" value="SANT"/>
    <property type="match status" value="1"/>
</dbReference>
<gene>
    <name evidence="6" type="ORF">Ccrd_024312</name>
</gene>
<dbReference type="PROSITE" id="PS51294">
    <property type="entry name" value="HTH_MYB"/>
    <property type="match status" value="1"/>
</dbReference>
<dbReference type="EMBL" id="LEKV01012818">
    <property type="protein sequence ID" value="KVD98097.1"/>
    <property type="molecule type" value="Genomic_DNA"/>
</dbReference>
<evidence type="ECO:0000313" key="7">
    <source>
        <dbReference type="Proteomes" id="UP000243975"/>
    </source>
</evidence>
<dbReference type="InterPro" id="IPR001005">
    <property type="entry name" value="SANT/Myb"/>
</dbReference>
<dbReference type="Gene3D" id="1.10.10.60">
    <property type="entry name" value="Homeodomain-like"/>
    <property type="match status" value="1"/>
</dbReference>
<evidence type="ECO:0000256" key="1">
    <source>
        <dbReference type="ARBA" id="ARBA00004123"/>
    </source>
</evidence>
<feature type="domain" description="Myb-like" evidence="4">
    <location>
        <begin position="1"/>
        <end position="40"/>
    </location>
</feature>
<dbReference type="Gramene" id="KVD98097">
    <property type="protein sequence ID" value="KVD98097"/>
    <property type="gene ID" value="Ccrd_024312"/>
</dbReference>
<evidence type="ECO:0000259" key="5">
    <source>
        <dbReference type="PROSITE" id="PS51294"/>
    </source>
</evidence>
<protein>
    <submittedName>
        <fullName evidence="6">Homeodomain-like protein</fullName>
    </submittedName>
</protein>
<dbReference type="AlphaFoldDB" id="A0A103D5C4"/>
<dbReference type="InterPro" id="IPR053106">
    <property type="entry name" value="Plant_Male-Germline_Reg_TFs"/>
</dbReference>
<dbReference type="Pfam" id="PF00249">
    <property type="entry name" value="Myb_DNA-binding"/>
    <property type="match status" value="1"/>
</dbReference>
<dbReference type="InterPro" id="IPR017930">
    <property type="entry name" value="Myb_dom"/>
</dbReference>
<feature type="compositionally biased region" description="Basic residues" evidence="3">
    <location>
        <begin position="65"/>
        <end position="92"/>
    </location>
</feature>
<dbReference type="SUPFAM" id="SSF46689">
    <property type="entry name" value="Homeodomain-like"/>
    <property type="match status" value="1"/>
</dbReference>
<comment type="subcellular location">
    <subcellularLocation>
        <location evidence="1">Nucleus</location>
    </subcellularLocation>
</comment>
<sequence length="115" mass="13667">MEKQILFDLQGKYGNKWAKISTYLPGRSVYHVKNVWYNHQTKMARFYKGNTECLKFGSSPDEKKKKERKRKKKKERKRKKNKEKGTAGRKKVQQGGYILVIQETNYDASRAQYSK</sequence>
<dbReference type="PANTHER" id="PTHR47996">
    <property type="entry name" value="TRANSCRIPTION FACTOR DUO1"/>
    <property type="match status" value="1"/>
</dbReference>
<evidence type="ECO:0000256" key="3">
    <source>
        <dbReference type="SAM" id="MobiDB-lite"/>
    </source>
</evidence>
<keyword evidence="2" id="KW-0539">Nucleus</keyword>
<dbReference type="PANTHER" id="PTHR47996:SF3">
    <property type="entry name" value="TRANSCRIPTION FACTOR DUO1"/>
    <property type="match status" value="1"/>
</dbReference>
<evidence type="ECO:0000256" key="2">
    <source>
        <dbReference type="ARBA" id="ARBA00023242"/>
    </source>
</evidence>
<keyword evidence="7" id="KW-1185">Reference proteome</keyword>
<evidence type="ECO:0000259" key="4">
    <source>
        <dbReference type="PROSITE" id="PS50090"/>
    </source>
</evidence>
<dbReference type="GO" id="GO:0003677">
    <property type="term" value="F:DNA binding"/>
    <property type="evidence" value="ECO:0007669"/>
    <property type="project" value="UniProtKB-KW"/>
</dbReference>
<comment type="caution">
    <text evidence="6">The sequence shown here is derived from an EMBL/GenBank/DDBJ whole genome shotgun (WGS) entry which is preliminary data.</text>
</comment>
<dbReference type="InterPro" id="IPR009057">
    <property type="entry name" value="Homeodomain-like_sf"/>
</dbReference>
<dbReference type="GO" id="GO:0005634">
    <property type="term" value="C:nucleus"/>
    <property type="evidence" value="ECO:0007669"/>
    <property type="project" value="UniProtKB-SubCell"/>
</dbReference>
<accession>A0A103D5C4</accession>
<proteinExistence type="predicted"/>
<reference evidence="6 7" key="1">
    <citation type="journal article" date="2016" name="Sci. Rep.">
        <title>The genome sequence of the outbreeding globe artichoke constructed de novo incorporating a phase-aware low-pass sequencing strategy of F1 progeny.</title>
        <authorList>
            <person name="Scaglione D."/>
            <person name="Reyes-Chin-Wo S."/>
            <person name="Acquadro A."/>
            <person name="Froenicke L."/>
            <person name="Portis E."/>
            <person name="Beitel C."/>
            <person name="Tirone M."/>
            <person name="Mauro R."/>
            <person name="Lo Monaco A."/>
            <person name="Mauromicale G."/>
            <person name="Faccioli P."/>
            <person name="Cattivelli L."/>
            <person name="Rieseberg L."/>
            <person name="Michelmore R."/>
            <person name="Lanteri S."/>
        </authorList>
    </citation>
    <scope>NUCLEOTIDE SEQUENCE [LARGE SCALE GENOMIC DNA]</scope>
    <source>
        <strain evidence="6">2C</strain>
    </source>
</reference>
<feature type="region of interest" description="Disordered" evidence="3">
    <location>
        <begin position="55"/>
        <end position="92"/>
    </location>
</feature>
<feature type="domain" description="HTH myb-type" evidence="5">
    <location>
        <begin position="1"/>
        <end position="44"/>
    </location>
</feature>